<dbReference type="CDD" id="cd05233">
    <property type="entry name" value="SDR_c"/>
    <property type="match status" value="1"/>
</dbReference>
<evidence type="ECO:0000256" key="1">
    <source>
        <dbReference type="ARBA" id="ARBA00006484"/>
    </source>
</evidence>
<dbReference type="EMBL" id="AMFJ01000385">
    <property type="protein sequence ID" value="EKE27994.1"/>
    <property type="molecule type" value="Genomic_DNA"/>
</dbReference>
<evidence type="ECO:0000256" key="2">
    <source>
        <dbReference type="ARBA" id="ARBA00023002"/>
    </source>
</evidence>
<dbReference type="InterPro" id="IPR002347">
    <property type="entry name" value="SDR_fam"/>
</dbReference>
<dbReference type="InterPro" id="IPR036291">
    <property type="entry name" value="NAD(P)-bd_dom_sf"/>
</dbReference>
<dbReference type="SUPFAM" id="SSF51735">
    <property type="entry name" value="NAD(P)-binding Rossmann-fold domains"/>
    <property type="match status" value="1"/>
</dbReference>
<dbReference type="PANTHER" id="PTHR42901:SF1">
    <property type="entry name" value="ALCOHOL DEHYDROGENASE"/>
    <property type="match status" value="1"/>
</dbReference>
<dbReference type="AlphaFoldDB" id="K2GCN2"/>
<reference evidence="3" key="1">
    <citation type="journal article" date="2012" name="Science">
        <title>Fermentation, hydrogen, and sulfur metabolism in multiple uncultivated bacterial phyla.</title>
        <authorList>
            <person name="Wrighton K.C."/>
            <person name="Thomas B.C."/>
            <person name="Sharon I."/>
            <person name="Miller C.S."/>
            <person name="Castelle C.J."/>
            <person name="VerBerkmoes N.C."/>
            <person name="Wilkins M.J."/>
            <person name="Hettich R.L."/>
            <person name="Lipton M.S."/>
            <person name="Williams K.H."/>
            <person name="Long P.E."/>
            <person name="Banfield J.F."/>
        </authorList>
    </citation>
    <scope>NUCLEOTIDE SEQUENCE [LARGE SCALE GENOMIC DNA]</scope>
</reference>
<gene>
    <name evidence="3" type="ORF">ACD_3C00111G0011</name>
</gene>
<protein>
    <submittedName>
        <fullName evidence="3">Short-chain dehydrogenase/reductase sdr</fullName>
    </submittedName>
</protein>
<evidence type="ECO:0000313" key="3">
    <source>
        <dbReference type="EMBL" id="EKE27994.1"/>
    </source>
</evidence>
<comment type="caution">
    <text evidence="3">The sequence shown here is derived from an EMBL/GenBank/DDBJ whole genome shotgun (WGS) entry which is preliminary data.</text>
</comment>
<dbReference type="Gene3D" id="3.40.50.720">
    <property type="entry name" value="NAD(P)-binding Rossmann-like Domain"/>
    <property type="match status" value="1"/>
</dbReference>
<dbReference type="PANTHER" id="PTHR42901">
    <property type="entry name" value="ALCOHOL DEHYDROGENASE"/>
    <property type="match status" value="1"/>
</dbReference>
<keyword evidence="2" id="KW-0560">Oxidoreductase</keyword>
<proteinExistence type="inferred from homology"/>
<name>K2GCN2_9BACT</name>
<sequence>MKTNILITWVSSWIWNHLAINLMEEFNIYWVSRRRPPVSDIIFHSLDLTDFDKISEYTESIKWIDFDAVIFNAWVGYFDRFENMSSEEIMNTINLNSISPIIFLNSLLPHLSKKTKIIFIWSVASKKFYKFWTVYQASKFALRWFAGSLKNEIKQKVYLLNPCFVDTNFFENERIGIEIKWWYKETKLEAIYEVIENILDWSENRFEIDL</sequence>
<organism evidence="3">
    <name type="scientific">uncultured bacterium</name>
    <name type="common">gcode 4</name>
    <dbReference type="NCBI Taxonomy" id="1234023"/>
    <lineage>
        <taxon>Bacteria</taxon>
        <taxon>environmental samples</taxon>
    </lineage>
</organism>
<dbReference type="GO" id="GO:0016491">
    <property type="term" value="F:oxidoreductase activity"/>
    <property type="evidence" value="ECO:0007669"/>
    <property type="project" value="UniProtKB-KW"/>
</dbReference>
<comment type="similarity">
    <text evidence="1">Belongs to the short-chain dehydrogenases/reductases (SDR) family.</text>
</comment>
<dbReference type="Pfam" id="PF00106">
    <property type="entry name" value="adh_short"/>
    <property type="match status" value="1"/>
</dbReference>
<accession>K2GCN2</accession>